<evidence type="ECO:0000313" key="1">
    <source>
        <dbReference type="EMBL" id="STW70994.1"/>
    </source>
</evidence>
<comment type="caution">
    <text evidence="1">The sequence shown here is derived from an EMBL/GenBank/DDBJ whole genome shotgun (WGS) entry which is preliminary data.</text>
</comment>
<dbReference type="EMBL" id="UGMS01000002">
    <property type="protein sequence ID" value="STW70994.1"/>
    <property type="molecule type" value="Genomic_DNA"/>
</dbReference>
<proteinExistence type="predicted"/>
<reference evidence="1 2" key="1">
    <citation type="submission" date="2018-06" db="EMBL/GenBank/DDBJ databases">
        <authorList>
            <consortium name="Pathogen Informatics"/>
            <person name="Doyle S."/>
        </authorList>
    </citation>
    <scope>NUCLEOTIDE SEQUENCE [LARGE SCALE GENOMIC DNA]</scope>
    <source>
        <strain evidence="1 2">NCTC11685</strain>
    </source>
</reference>
<accession>A0A7H4PG37</accession>
<dbReference type="AntiFam" id="ANF00142">
    <property type="entry name" value="Shadow ORF (opposite yadG)"/>
</dbReference>
<evidence type="ECO:0000313" key="2">
    <source>
        <dbReference type="Proteomes" id="UP000254863"/>
    </source>
</evidence>
<dbReference type="Proteomes" id="UP000254863">
    <property type="component" value="Unassembled WGS sequence"/>
</dbReference>
<protein>
    <submittedName>
        <fullName evidence="1">Uncharacterized protein</fullName>
    </submittedName>
</protein>
<organism evidence="1 2">
    <name type="scientific">Klebsiella michiganensis</name>
    <dbReference type="NCBI Taxonomy" id="1134687"/>
    <lineage>
        <taxon>Bacteria</taxon>
        <taxon>Pseudomonadati</taxon>
        <taxon>Pseudomonadota</taxon>
        <taxon>Gammaproteobacteria</taxon>
        <taxon>Enterobacterales</taxon>
        <taxon>Enterobacteriaceae</taxon>
        <taxon>Klebsiella/Raoultella group</taxon>
        <taxon>Klebsiella</taxon>
    </lineage>
</organism>
<dbReference type="AntiFam" id="ANF00095">
    <property type="entry name" value="Shadow ORF (opposite ABC transporters)"/>
</dbReference>
<name>A0A7H4PG37_9ENTR</name>
<dbReference type="AlphaFoldDB" id="A0A7H4PG37"/>
<sequence>MTPAWSHQVEVRHRLIKDQQLRLNRQRARQADALQLSAAQLRGALIEHAIIEIHRPEHVACPGQLLRFRQ</sequence>
<gene>
    <name evidence="1" type="ORF">NCTC11685_04626</name>
</gene>